<dbReference type="PANTHER" id="PTHR43649:SF12">
    <property type="entry name" value="DIACETYLCHITOBIOSE BINDING PROTEIN DASA"/>
    <property type="match status" value="1"/>
</dbReference>
<feature type="transmembrane region" description="Helical" evidence="1">
    <location>
        <begin position="41"/>
        <end position="62"/>
    </location>
</feature>
<evidence type="ECO:0008006" key="4">
    <source>
        <dbReference type="Google" id="ProtNLM"/>
    </source>
</evidence>
<reference evidence="2 3" key="1">
    <citation type="submission" date="2019-01" db="EMBL/GenBank/DDBJ databases">
        <title>Complete genome sequence of Cohnella hallensis HS21 isolated from Korean fir (Abies koreana) rhizospheric soil.</title>
        <authorList>
            <person name="Jiang L."/>
            <person name="Kang S.W."/>
            <person name="Kim S."/>
            <person name="Jung J."/>
            <person name="Kim C.Y."/>
            <person name="Kim D.H."/>
            <person name="Kim S.W."/>
            <person name="Lee J."/>
        </authorList>
    </citation>
    <scope>NUCLEOTIDE SEQUENCE [LARGE SCALE GENOMIC DNA]</scope>
    <source>
        <strain evidence="2 3">HS21</strain>
    </source>
</reference>
<evidence type="ECO:0000313" key="2">
    <source>
        <dbReference type="EMBL" id="BBI30813.1"/>
    </source>
</evidence>
<dbReference type="OrthoDB" id="2675752at2"/>
<dbReference type="PANTHER" id="PTHR43649">
    <property type="entry name" value="ARABINOSE-BINDING PROTEIN-RELATED"/>
    <property type="match status" value="1"/>
</dbReference>
<name>A0A3T1CY91_9BACL</name>
<dbReference type="EMBL" id="AP019400">
    <property type="protein sequence ID" value="BBI30813.1"/>
    <property type="molecule type" value="Genomic_DNA"/>
</dbReference>
<keyword evidence="1" id="KW-0472">Membrane</keyword>
<dbReference type="Proteomes" id="UP000289856">
    <property type="component" value="Chromosome"/>
</dbReference>
<keyword evidence="1" id="KW-1133">Transmembrane helix</keyword>
<dbReference type="SUPFAM" id="SSF53850">
    <property type="entry name" value="Periplasmic binding protein-like II"/>
    <property type="match status" value="1"/>
</dbReference>
<dbReference type="RefSeq" id="WP_130604734.1">
    <property type="nucleotide sequence ID" value="NZ_AP019400.1"/>
</dbReference>
<gene>
    <name evidence="2" type="ORF">KCTCHS21_02120</name>
</gene>
<evidence type="ECO:0000313" key="3">
    <source>
        <dbReference type="Proteomes" id="UP000289856"/>
    </source>
</evidence>
<dbReference type="Gene3D" id="3.40.190.10">
    <property type="entry name" value="Periplasmic binding protein-like II"/>
    <property type="match status" value="1"/>
</dbReference>
<keyword evidence="1" id="KW-0812">Transmembrane</keyword>
<keyword evidence="3" id="KW-1185">Reference proteome</keyword>
<dbReference type="InterPro" id="IPR050490">
    <property type="entry name" value="Bact_solute-bd_prot1"/>
</dbReference>
<dbReference type="InterPro" id="IPR006059">
    <property type="entry name" value="SBP"/>
</dbReference>
<proteinExistence type="predicted"/>
<organism evidence="2 3">
    <name type="scientific">Cohnella abietis</name>
    <dbReference type="NCBI Taxonomy" id="2507935"/>
    <lineage>
        <taxon>Bacteria</taxon>
        <taxon>Bacillati</taxon>
        <taxon>Bacillota</taxon>
        <taxon>Bacilli</taxon>
        <taxon>Bacillales</taxon>
        <taxon>Paenibacillaceae</taxon>
        <taxon>Cohnella</taxon>
    </lineage>
</organism>
<dbReference type="KEGG" id="cohn:KCTCHS21_02120"/>
<accession>A0A3T1CY91</accession>
<dbReference type="Pfam" id="PF01547">
    <property type="entry name" value="SBP_bac_1"/>
    <property type="match status" value="1"/>
</dbReference>
<sequence length="502" mass="54742">MNHSEWEKLLEELPLGSGGFSPKSMKQIKERIRLNGKRKSPIRGIAIAAVCMLLVAVVWAVGDFSGALLPSSGAAKTDEQEFRLTVQYRDKSSFMAQFGSTYMLDHPKASFEVAVPSEEYEEKQDLASYKKWVSDSNADILQVPLAFFDDLATDGTIVPLDDLIRQEKLNLKALYPSGLDLVKEAGNGLIYGILDDFDMNMLIYNRSLFRSKGVSLPEQGATWDDIVRLAARFEGTSYQGKPVYGFSYGYAPDPFQMINDIGQSQALSIVDAKGRPQVNGASWKAIWSQVSEGLSKGWISNELPDNAEELDPLTAAIAGNPFYSGRSAMTLQPYLSWYVMSEAIQRGLLQDEWGVIPLSAPTTPGKVSALTNSTIYSINAKSANQPQAMKFLHFLASKERSNKAVEMGGPSLLFAATPDAKIGEDSPVNRYYETGLDVSAVMQQAERSRLPAYGQVISVLSANANAAVRDIVAGQSTVDEALARLQADAEQAAMLGVSEASR</sequence>
<dbReference type="AlphaFoldDB" id="A0A3T1CY91"/>
<evidence type="ECO:0000256" key="1">
    <source>
        <dbReference type="SAM" id="Phobius"/>
    </source>
</evidence>
<protein>
    <recommendedName>
        <fullName evidence="4">Sugar ABC transporter substrate-binding protein</fullName>
    </recommendedName>
</protein>